<dbReference type="EMBL" id="CAWYQH010000141">
    <property type="protein sequence ID" value="CAK8694616.1"/>
    <property type="molecule type" value="Genomic_DNA"/>
</dbReference>
<evidence type="ECO:0000313" key="2">
    <source>
        <dbReference type="Proteomes" id="UP001642483"/>
    </source>
</evidence>
<protein>
    <submittedName>
        <fullName evidence="1">Uncharacterized protein</fullName>
    </submittedName>
</protein>
<evidence type="ECO:0000313" key="1">
    <source>
        <dbReference type="EMBL" id="CAK8694616.1"/>
    </source>
</evidence>
<comment type="caution">
    <text evidence="1">The sequence shown here is derived from an EMBL/GenBank/DDBJ whole genome shotgun (WGS) entry which is preliminary data.</text>
</comment>
<keyword evidence="2" id="KW-1185">Reference proteome</keyword>
<proteinExistence type="predicted"/>
<reference evidence="1 2" key="1">
    <citation type="submission" date="2024-02" db="EMBL/GenBank/DDBJ databases">
        <authorList>
            <person name="Daric V."/>
            <person name="Darras S."/>
        </authorList>
    </citation>
    <scope>NUCLEOTIDE SEQUENCE [LARGE SCALE GENOMIC DNA]</scope>
</reference>
<sequence length="166" mass="18777">MAIEANSALKKHLLINSFEEDLSWDVRGRDASLFDLPYAEEQLVRQGTRTERVNTLICQCLKEAGQRGIQGREPRHHKERGLKSHKSSEALSANLGIGRDFFAASRQAIAFYDEIKESSRVVLKVNAHPRLEQSSQKEVTTLVENEIAGAQRRSRNFNKSARCQVT</sequence>
<organism evidence="1 2">
    <name type="scientific">Clavelina lepadiformis</name>
    <name type="common">Light-bulb sea squirt</name>
    <name type="synonym">Ascidia lepadiformis</name>
    <dbReference type="NCBI Taxonomy" id="159417"/>
    <lineage>
        <taxon>Eukaryota</taxon>
        <taxon>Metazoa</taxon>
        <taxon>Chordata</taxon>
        <taxon>Tunicata</taxon>
        <taxon>Ascidiacea</taxon>
        <taxon>Aplousobranchia</taxon>
        <taxon>Clavelinidae</taxon>
        <taxon>Clavelina</taxon>
    </lineage>
</organism>
<dbReference type="Proteomes" id="UP001642483">
    <property type="component" value="Unassembled WGS sequence"/>
</dbReference>
<accession>A0ABP0GS99</accession>
<gene>
    <name evidence="1" type="ORF">CVLEPA_LOCUS27973</name>
</gene>
<name>A0ABP0GS99_CLALP</name>